<evidence type="ECO:0000313" key="3">
    <source>
        <dbReference type="Proteomes" id="UP000728032"/>
    </source>
</evidence>
<evidence type="ECO:0000256" key="1">
    <source>
        <dbReference type="SAM" id="MobiDB-lite"/>
    </source>
</evidence>
<dbReference type="EMBL" id="CAJPVJ010055725">
    <property type="protein sequence ID" value="CAG2183648.1"/>
    <property type="molecule type" value="Genomic_DNA"/>
</dbReference>
<name>A0A7R9R1Q3_9ACAR</name>
<reference evidence="2" key="1">
    <citation type="submission" date="2020-11" db="EMBL/GenBank/DDBJ databases">
        <authorList>
            <person name="Tran Van P."/>
        </authorList>
    </citation>
    <scope>NUCLEOTIDE SEQUENCE</scope>
</reference>
<sequence length="93" mass="10653">MLAPNVAKMFKISPFDRKVTQFFRDFSLTLIDDRKRGLETGSPVKRADFLQLLLDSMKNNNQAIDGSDEYTDSKSGEKYREIQATDDITDKTN</sequence>
<proteinExistence type="predicted"/>
<feature type="compositionally biased region" description="Basic and acidic residues" evidence="1">
    <location>
        <begin position="71"/>
        <end position="93"/>
    </location>
</feature>
<protein>
    <submittedName>
        <fullName evidence="2">Uncharacterized protein</fullName>
    </submittedName>
</protein>
<gene>
    <name evidence="2" type="ORF">ONB1V03_LOCUS23068</name>
</gene>
<feature type="region of interest" description="Disordered" evidence="1">
    <location>
        <begin position="62"/>
        <end position="93"/>
    </location>
</feature>
<accession>A0A7R9R1Q3</accession>
<dbReference type="Proteomes" id="UP000728032">
    <property type="component" value="Unassembled WGS sequence"/>
</dbReference>
<evidence type="ECO:0000313" key="2">
    <source>
        <dbReference type="EMBL" id="CAD7666777.1"/>
    </source>
</evidence>
<dbReference type="AlphaFoldDB" id="A0A7R9R1Q3"/>
<dbReference type="EMBL" id="OC970550">
    <property type="protein sequence ID" value="CAD7666777.1"/>
    <property type="molecule type" value="Genomic_DNA"/>
</dbReference>
<organism evidence="2">
    <name type="scientific">Oppiella nova</name>
    <dbReference type="NCBI Taxonomy" id="334625"/>
    <lineage>
        <taxon>Eukaryota</taxon>
        <taxon>Metazoa</taxon>
        <taxon>Ecdysozoa</taxon>
        <taxon>Arthropoda</taxon>
        <taxon>Chelicerata</taxon>
        <taxon>Arachnida</taxon>
        <taxon>Acari</taxon>
        <taxon>Acariformes</taxon>
        <taxon>Sarcoptiformes</taxon>
        <taxon>Oribatida</taxon>
        <taxon>Brachypylina</taxon>
        <taxon>Oppioidea</taxon>
        <taxon>Oppiidae</taxon>
        <taxon>Oppiella</taxon>
    </lineage>
</organism>
<feature type="non-terminal residue" evidence="2">
    <location>
        <position position="93"/>
    </location>
</feature>
<dbReference type="OrthoDB" id="6490847at2759"/>
<keyword evidence="3" id="KW-1185">Reference proteome</keyword>